<evidence type="ECO:0000256" key="14">
    <source>
        <dbReference type="ARBA" id="ARBA00023136"/>
    </source>
</evidence>
<dbReference type="GO" id="GO:0005009">
    <property type="term" value="F:insulin receptor activity"/>
    <property type="evidence" value="ECO:0007669"/>
    <property type="project" value="TreeGrafter"/>
</dbReference>
<evidence type="ECO:0000256" key="16">
    <source>
        <dbReference type="ARBA" id="ARBA00023170"/>
    </source>
</evidence>
<keyword evidence="5" id="KW-0165">Cleavage on pair of basic residues</keyword>
<dbReference type="SMART" id="SM00261">
    <property type="entry name" value="FU"/>
    <property type="match status" value="1"/>
</dbReference>
<dbReference type="InterPro" id="IPR017441">
    <property type="entry name" value="Protein_kinase_ATP_BS"/>
</dbReference>
<dbReference type="Gene3D" id="2.60.40.10">
    <property type="entry name" value="Immunoglobulins"/>
    <property type="match status" value="3"/>
</dbReference>
<dbReference type="Proteomes" id="UP001258017">
    <property type="component" value="Unassembled WGS sequence"/>
</dbReference>
<dbReference type="InterPro" id="IPR050122">
    <property type="entry name" value="RTK"/>
</dbReference>
<keyword evidence="17" id="KW-0325">Glycoprotein</keyword>
<evidence type="ECO:0000256" key="15">
    <source>
        <dbReference type="ARBA" id="ARBA00023137"/>
    </source>
</evidence>
<dbReference type="GO" id="GO:0043560">
    <property type="term" value="F:insulin receptor substrate binding"/>
    <property type="evidence" value="ECO:0007669"/>
    <property type="project" value="TreeGrafter"/>
</dbReference>
<dbReference type="GO" id="GO:0005524">
    <property type="term" value="F:ATP binding"/>
    <property type="evidence" value="ECO:0007669"/>
    <property type="project" value="UniProtKB-UniRule"/>
</dbReference>
<dbReference type="PROSITE" id="PS00107">
    <property type="entry name" value="PROTEIN_KINASE_ATP"/>
    <property type="match status" value="1"/>
</dbReference>
<evidence type="ECO:0000256" key="18">
    <source>
        <dbReference type="ARBA" id="ARBA00023211"/>
    </source>
</evidence>
<dbReference type="PROSITE" id="PS50853">
    <property type="entry name" value="FN3"/>
    <property type="match status" value="1"/>
</dbReference>
<comment type="catalytic activity">
    <reaction evidence="19">
        <text>L-tyrosyl-[protein] + ATP = O-phospho-L-tyrosyl-[protein] + ADP + H(+)</text>
        <dbReference type="Rhea" id="RHEA:10596"/>
        <dbReference type="Rhea" id="RHEA-COMP:10136"/>
        <dbReference type="Rhea" id="RHEA-COMP:20101"/>
        <dbReference type="ChEBI" id="CHEBI:15378"/>
        <dbReference type="ChEBI" id="CHEBI:30616"/>
        <dbReference type="ChEBI" id="CHEBI:46858"/>
        <dbReference type="ChEBI" id="CHEBI:61978"/>
        <dbReference type="ChEBI" id="CHEBI:456216"/>
        <dbReference type="EC" id="2.7.10.1"/>
    </reaction>
</comment>
<protein>
    <recommendedName>
        <fullName evidence="2">receptor protein-tyrosine kinase</fullName>
        <ecNumber evidence="2">2.7.10.1</ecNumber>
    </recommendedName>
</protein>
<evidence type="ECO:0000256" key="8">
    <source>
        <dbReference type="ARBA" id="ARBA00022729"/>
    </source>
</evidence>
<keyword evidence="11" id="KW-0418">Kinase</keyword>
<keyword evidence="16" id="KW-0675">Receptor</keyword>
<name>A0AAD9VVC5_9HYME</name>
<evidence type="ECO:0000256" key="17">
    <source>
        <dbReference type="ARBA" id="ARBA00023180"/>
    </source>
</evidence>
<evidence type="ECO:0000256" key="4">
    <source>
        <dbReference type="ARBA" id="ARBA00022679"/>
    </source>
</evidence>
<dbReference type="InterPro" id="IPR036941">
    <property type="entry name" value="Rcpt_L-dom_sf"/>
</dbReference>
<dbReference type="SUPFAM" id="SSF49265">
    <property type="entry name" value="Fibronectin type III"/>
    <property type="match status" value="2"/>
</dbReference>
<reference evidence="26" key="2">
    <citation type="journal article" date="2023" name="Commun. Biol.">
        <title>Intrasexual cuticular hydrocarbon dimorphism in a wasp sheds light on hydrocarbon biosynthesis genes in Hymenoptera.</title>
        <authorList>
            <person name="Moris V.C."/>
            <person name="Podsiadlowski L."/>
            <person name="Martin S."/>
            <person name="Oeyen J.P."/>
            <person name="Donath A."/>
            <person name="Petersen M."/>
            <person name="Wilbrandt J."/>
            <person name="Misof B."/>
            <person name="Liedtke D."/>
            <person name="Thamm M."/>
            <person name="Scheiner R."/>
            <person name="Schmitt T."/>
            <person name="Niehuis O."/>
        </authorList>
    </citation>
    <scope>NUCLEOTIDE SEQUENCE</scope>
    <source>
        <strain evidence="26">GBR_01_08_01A</strain>
    </source>
</reference>
<feature type="binding site" evidence="20">
    <location>
        <position position="1067"/>
    </location>
    <ligand>
        <name>ATP</name>
        <dbReference type="ChEBI" id="CHEBI:30616"/>
    </ligand>
</feature>
<dbReference type="SUPFAM" id="SSF56112">
    <property type="entry name" value="Protein kinase-like (PK-like)"/>
    <property type="match status" value="1"/>
</dbReference>
<keyword evidence="4" id="KW-0808">Transferase</keyword>
<dbReference type="EC" id="2.7.10.1" evidence="2"/>
<evidence type="ECO:0000259" key="25">
    <source>
        <dbReference type="PROSITE" id="PS50853"/>
    </source>
</evidence>
<keyword evidence="6 22" id="KW-0812">Transmembrane</keyword>
<dbReference type="EMBL" id="JAIFRP010000006">
    <property type="protein sequence ID" value="KAK2588363.1"/>
    <property type="molecule type" value="Genomic_DNA"/>
</dbReference>
<dbReference type="Pfam" id="PF07714">
    <property type="entry name" value="PK_Tyr_Ser-Thr"/>
    <property type="match status" value="1"/>
</dbReference>
<dbReference type="InterPro" id="IPR003961">
    <property type="entry name" value="FN3_dom"/>
</dbReference>
<keyword evidence="9" id="KW-0677">Repeat</keyword>
<dbReference type="SMART" id="SM00060">
    <property type="entry name" value="FN3"/>
    <property type="match status" value="3"/>
</dbReference>
<evidence type="ECO:0000313" key="26">
    <source>
        <dbReference type="EMBL" id="KAK2588363.1"/>
    </source>
</evidence>
<dbReference type="InterPro" id="IPR020635">
    <property type="entry name" value="Tyr_kinase_cat_dom"/>
</dbReference>
<organism evidence="26 27">
    <name type="scientific">Odynerus spinipes</name>
    <dbReference type="NCBI Taxonomy" id="1348599"/>
    <lineage>
        <taxon>Eukaryota</taxon>
        <taxon>Metazoa</taxon>
        <taxon>Ecdysozoa</taxon>
        <taxon>Arthropoda</taxon>
        <taxon>Hexapoda</taxon>
        <taxon>Insecta</taxon>
        <taxon>Pterygota</taxon>
        <taxon>Neoptera</taxon>
        <taxon>Endopterygota</taxon>
        <taxon>Hymenoptera</taxon>
        <taxon>Apocrita</taxon>
        <taxon>Aculeata</taxon>
        <taxon>Vespoidea</taxon>
        <taxon>Vespidae</taxon>
        <taxon>Eumeninae</taxon>
        <taxon>Odynerus</taxon>
    </lineage>
</organism>
<keyword evidence="15" id="KW-0829">Tyrosine-protein kinase</keyword>
<dbReference type="GO" id="GO:0042593">
    <property type="term" value="P:glucose homeostasis"/>
    <property type="evidence" value="ECO:0007669"/>
    <property type="project" value="TreeGrafter"/>
</dbReference>
<keyword evidence="12 20" id="KW-0067">ATP-binding</keyword>
<evidence type="ECO:0000256" key="12">
    <source>
        <dbReference type="ARBA" id="ARBA00022840"/>
    </source>
</evidence>
<dbReference type="SUPFAM" id="SSF52058">
    <property type="entry name" value="L domain-like"/>
    <property type="match status" value="2"/>
</dbReference>
<dbReference type="FunFam" id="1.10.510.10:FF:001227">
    <property type="entry name" value="Tyrosine-protein kinase receptor"/>
    <property type="match status" value="1"/>
</dbReference>
<dbReference type="InterPro" id="IPR006212">
    <property type="entry name" value="Furin_repeat"/>
</dbReference>
<dbReference type="GO" id="GO:0030424">
    <property type="term" value="C:axon"/>
    <property type="evidence" value="ECO:0007669"/>
    <property type="project" value="TreeGrafter"/>
</dbReference>
<evidence type="ECO:0000256" key="20">
    <source>
        <dbReference type="PROSITE-ProRule" id="PRU10141"/>
    </source>
</evidence>
<dbReference type="Gene3D" id="1.10.510.10">
    <property type="entry name" value="Transferase(Phosphotransferase) domain 1"/>
    <property type="match status" value="1"/>
</dbReference>
<evidence type="ECO:0000256" key="5">
    <source>
        <dbReference type="ARBA" id="ARBA00022685"/>
    </source>
</evidence>
<evidence type="ECO:0000256" key="23">
    <source>
        <dbReference type="SAM" id="SignalP"/>
    </source>
</evidence>
<proteinExistence type="predicted"/>
<dbReference type="PANTHER" id="PTHR24416">
    <property type="entry name" value="TYROSINE-PROTEIN KINASE RECEPTOR"/>
    <property type="match status" value="1"/>
</dbReference>
<feature type="region of interest" description="Disordered" evidence="21">
    <location>
        <begin position="74"/>
        <end position="109"/>
    </location>
</feature>
<evidence type="ECO:0000256" key="19">
    <source>
        <dbReference type="ARBA" id="ARBA00051243"/>
    </source>
</evidence>
<evidence type="ECO:0000256" key="9">
    <source>
        <dbReference type="ARBA" id="ARBA00022737"/>
    </source>
</evidence>
<dbReference type="InterPro" id="IPR008266">
    <property type="entry name" value="Tyr_kinase_AS"/>
</dbReference>
<evidence type="ECO:0000256" key="13">
    <source>
        <dbReference type="ARBA" id="ARBA00022989"/>
    </source>
</evidence>
<keyword evidence="13 22" id="KW-1133">Transmembrane helix</keyword>
<evidence type="ECO:0000256" key="7">
    <source>
        <dbReference type="ARBA" id="ARBA00022723"/>
    </source>
</evidence>
<dbReference type="Gene3D" id="2.10.220.10">
    <property type="entry name" value="Hormone Receptor, Insulin-like Growth Factor Receptor 1, Chain A, domain 2"/>
    <property type="match status" value="1"/>
</dbReference>
<dbReference type="PRINTS" id="PR00109">
    <property type="entry name" value="TYRKINASE"/>
</dbReference>
<keyword evidence="10 20" id="KW-0547">Nucleotide-binding</keyword>
<reference evidence="26" key="1">
    <citation type="submission" date="2021-08" db="EMBL/GenBank/DDBJ databases">
        <authorList>
            <person name="Misof B."/>
            <person name="Oliver O."/>
            <person name="Podsiadlowski L."/>
            <person name="Donath A."/>
            <person name="Peters R."/>
            <person name="Mayer C."/>
            <person name="Rust J."/>
            <person name="Gunkel S."/>
            <person name="Lesny P."/>
            <person name="Martin S."/>
            <person name="Oeyen J.P."/>
            <person name="Petersen M."/>
            <person name="Panagiotis P."/>
            <person name="Wilbrandt J."/>
            <person name="Tanja T."/>
        </authorList>
    </citation>
    <scope>NUCLEOTIDE SEQUENCE</scope>
    <source>
        <strain evidence="26">GBR_01_08_01A</strain>
        <tissue evidence="26">Thorax + abdomen</tissue>
    </source>
</reference>
<dbReference type="PANTHER" id="PTHR24416:SF525">
    <property type="entry name" value="INSULIN-LIKE RECEPTOR"/>
    <property type="match status" value="1"/>
</dbReference>
<accession>A0AAD9VVC5</accession>
<dbReference type="SUPFAM" id="SSF57184">
    <property type="entry name" value="Growth factor receptor domain"/>
    <property type="match status" value="1"/>
</dbReference>
<sequence length="1375" mass="156629">MKLVLVLLCVLASLAMCQQKSWPKPVATWTKQHWDKTAKGKYEPDYVDGGISKHDDLGGETYKLAYRNSRAIDSSRPIDTAGSSKNYQHSSHSPKSRTKSSEETREKPRRFKNVTIGDGICQSIDIRNNVYNFAILQNCRVIEGFLQIVLIESNTEADFQNFSFPGLREITGYLLLYRVYGLKSLSQLFPNLETIRGDILLTDYAFMVYEMQNLQEIGLRKLIKISRGGVRIEKNPSLCYTTTLNWNAIVTAGDSYVKDNSNESSCPGCSQCPGGFCWTAQHCQITEKPKCHHQCLGECYGPTDSDCYVCKHYRHEGRCVENCPSHLYAYISRRCITKAECLQMNYLRKISKIQDEQKWRPFNGSCLTQCPEGYEDHIDENNMITCRVCKDRCRKIGKSAIIRHISDAQVFRGTTVVNGALEFQIRNGYPNIMQELTEAFGLIEEITEYVKVTHSFPITSLGFFKKLRVIKGEKVDINNASLVVLDNPNLSSLFPPSQKIEIQHGRMFFHYNPKLCMSKIIELGKMVGITHFEDVEVQPESNGEKVACNIVNINITAKEKGSSYVNLIWDSYKPPRGQQLLSYLLSYIETENENVTYEANSCGNNTWQIVDVDIPNGNSLILKTVSKHISGLKPYTKYAVYVKTFTTRNGSFADDFSNPVGQSEIIFFRTKSDIPSKPTDVVSTPVSDTEILVKWNPPEMPNGPIGYYMVSGLLRPDDAEFLSSRDYCKYGLVSEPEVEEVQEITVKAPVVAPSSCCSKDESIKPTTSKKFDIFCDKNLAINYVSTSWRNYCVFNRYNSPNASRYKFDNNLSSIDEEAFVYNVSAKNSSFHFNNLRHFTLYTITVAACGVKLRDDQQLCSSVEYTNARTKRRESADDVYNVKTHVTNNTIVEVSWDTVKYPNALTVSYTIEYTNLDIKDAKKSTECIPYVGRGEERKSHDIKNLSPGHYSLRVRSTSLAGDGAFSDTVYFSVGLTNDNSIMFIFLLIFGFVSISSIAGYIYLRNHQKKKKQERLIASVNPDYIETKYIIDGWEVPRENVEILEELGLGNFGMVYRGRLDNSGEVAIKTISETANEREKNEFLNEASVMKNFSTFHIIRLLGVVSIGNPPFVIMELMENGDLKTYLRRIRDTHFVPNASRIIRMAAEIADGMAYLESKKFVHRDLAARNCMVSRDLVCKIGDFGMARDIYETDYYKIGKKGLLPIRWMAPENLSDGVFTSDSDVWSFGVVLYEILTLAEIPYQGFSNEEVLNYVLHKGILSTPRNCPENIQRIMEKCFKWRPNDRPTFMEIVTELEPFLGQDFCEKSFYHSEEGVEIRSLGIKKVYHHAAPIRFHWGNETARWVREFEDNVTLLDQTKAGTSRGRIFKNGFQHFVT</sequence>
<feature type="domain" description="Protein kinase" evidence="24">
    <location>
        <begin position="1039"/>
        <end position="1298"/>
    </location>
</feature>
<dbReference type="PROSITE" id="PS00109">
    <property type="entry name" value="PROTEIN_KINASE_TYR"/>
    <property type="match status" value="1"/>
</dbReference>
<evidence type="ECO:0000256" key="2">
    <source>
        <dbReference type="ARBA" id="ARBA00011902"/>
    </source>
</evidence>
<evidence type="ECO:0000256" key="10">
    <source>
        <dbReference type="ARBA" id="ARBA00022741"/>
    </source>
</evidence>
<dbReference type="Pfam" id="PF00757">
    <property type="entry name" value="Furin-like"/>
    <property type="match status" value="1"/>
</dbReference>
<keyword evidence="18" id="KW-0464">Manganese</keyword>
<dbReference type="InterPro" id="IPR013783">
    <property type="entry name" value="Ig-like_fold"/>
</dbReference>
<evidence type="ECO:0000256" key="22">
    <source>
        <dbReference type="SAM" id="Phobius"/>
    </source>
</evidence>
<keyword evidence="27" id="KW-1185">Reference proteome</keyword>
<dbReference type="Gene3D" id="3.30.200.20">
    <property type="entry name" value="Phosphorylase Kinase, domain 1"/>
    <property type="match status" value="1"/>
</dbReference>
<dbReference type="GO" id="GO:0046872">
    <property type="term" value="F:metal ion binding"/>
    <property type="evidence" value="ECO:0007669"/>
    <property type="project" value="UniProtKB-KW"/>
</dbReference>
<evidence type="ECO:0000256" key="21">
    <source>
        <dbReference type="SAM" id="MobiDB-lite"/>
    </source>
</evidence>
<feature type="chain" id="PRO_5042029215" description="receptor protein-tyrosine kinase" evidence="23">
    <location>
        <begin position="18"/>
        <end position="1375"/>
    </location>
</feature>
<dbReference type="InterPro" id="IPR006211">
    <property type="entry name" value="Furin-like_Cys-rich_dom"/>
</dbReference>
<evidence type="ECO:0000256" key="6">
    <source>
        <dbReference type="ARBA" id="ARBA00022692"/>
    </source>
</evidence>
<keyword evidence="7" id="KW-0479">Metal-binding</keyword>
<feature type="transmembrane region" description="Helical" evidence="22">
    <location>
        <begin position="980"/>
        <end position="1002"/>
    </location>
</feature>
<dbReference type="PROSITE" id="PS50011">
    <property type="entry name" value="PROTEIN_KINASE_DOM"/>
    <property type="match status" value="1"/>
</dbReference>
<comment type="subcellular location">
    <subcellularLocation>
        <location evidence="1">Membrane</location>
        <topology evidence="1">Single-pass type I membrane protein</topology>
    </subcellularLocation>
</comment>
<dbReference type="Pfam" id="PF01030">
    <property type="entry name" value="Recep_L_domain"/>
    <property type="match status" value="2"/>
</dbReference>
<dbReference type="CDD" id="cd00063">
    <property type="entry name" value="FN3"/>
    <property type="match status" value="3"/>
</dbReference>
<evidence type="ECO:0000256" key="11">
    <source>
        <dbReference type="ARBA" id="ARBA00022777"/>
    </source>
</evidence>
<feature type="domain" description="Fibronectin type-III" evidence="25">
    <location>
        <begin position="877"/>
        <end position="975"/>
    </location>
</feature>
<dbReference type="InterPro" id="IPR000719">
    <property type="entry name" value="Prot_kinase_dom"/>
</dbReference>
<gene>
    <name evidence="26" type="ORF">KPH14_004377</name>
</gene>
<evidence type="ECO:0000259" key="24">
    <source>
        <dbReference type="PROSITE" id="PS50011"/>
    </source>
</evidence>
<dbReference type="GO" id="GO:0043410">
    <property type="term" value="P:positive regulation of MAPK cascade"/>
    <property type="evidence" value="ECO:0007669"/>
    <property type="project" value="TreeGrafter"/>
</dbReference>
<dbReference type="Gene3D" id="3.80.20.20">
    <property type="entry name" value="Receptor L-domain"/>
    <property type="match status" value="2"/>
</dbReference>
<dbReference type="InterPro" id="IPR009030">
    <property type="entry name" value="Growth_fac_rcpt_cys_sf"/>
</dbReference>
<dbReference type="InterPro" id="IPR000494">
    <property type="entry name" value="Rcpt_L-dom"/>
</dbReference>
<feature type="signal peptide" evidence="23">
    <location>
        <begin position="1"/>
        <end position="17"/>
    </location>
</feature>
<evidence type="ECO:0000313" key="27">
    <source>
        <dbReference type="Proteomes" id="UP001258017"/>
    </source>
</evidence>
<keyword evidence="14 22" id="KW-0472">Membrane</keyword>
<dbReference type="CDD" id="cd00064">
    <property type="entry name" value="FU"/>
    <property type="match status" value="1"/>
</dbReference>
<evidence type="ECO:0000256" key="3">
    <source>
        <dbReference type="ARBA" id="ARBA00022553"/>
    </source>
</evidence>
<evidence type="ECO:0000256" key="1">
    <source>
        <dbReference type="ARBA" id="ARBA00004479"/>
    </source>
</evidence>
<keyword evidence="3" id="KW-0597">Phosphoprotein</keyword>
<dbReference type="GO" id="GO:0005899">
    <property type="term" value="C:insulin receptor complex"/>
    <property type="evidence" value="ECO:0007669"/>
    <property type="project" value="TreeGrafter"/>
</dbReference>
<comment type="caution">
    <text evidence="26">The sequence shown here is derived from an EMBL/GenBank/DDBJ whole genome shotgun (WGS) entry which is preliminary data.</text>
</comment>
<dbReference type="InterPro" id="IPR036116">
    <property type="entry name" value="FN3_sf"/>
</dbReference>
<dbReference type="InterPro" id="IPR001245">
    <property type="entry name" value="Ser-Thr/Tyr_kinase_cat_dom"/>
</dbReference>
<dbReference type="InterPro" id="IPR011009">
    <property type="entry name" value="Kinase-like_dom_sf"/>
</dbReference>
<keyword evidence="8 23" id="KW-0732">Signal</keyword>
<dbReference type="SMART" id="SM00219">
    <property type="entry name" value="TyrKc"/>
    <property type="match status" value="1"/>
</dbReference>
<dbReference type="GO" id="GO:0051897">
    <property type="term" value="P:positive regulation of phosphatidylinositol 3-kinase/protein kinase B signal transduction"/>
    <property type="evidence" value="ECO:0007669"/>
    <property type="project" value="TreeGrafter"/>
</dbReference>